<dbReference type="EMBL" id="MHCC01000001">
    <property type="protein sequence ID" value="OGY14291.1"/>
    <property type="molecule type" value="Genomic_DNA"/>
</dbReference>
<evidence type="ECO:0000313" key="3">
    <source>
        <dbReference type="Proteomes" id="UP000178659"/>
    </source>
</evidence>
<comment type="caution">
    <text evidence="2">The sequence shown here is derived from an EMBL/GenBank/DDBJ whole genome shotgun (WGS) entry which is preliminary data.</text>
</comment>
<organism evidence="2 3">
    <name type="scientific">Candidatus Blackburnbacteria bacterium RIFCSPLOWO2_01_FULL_40_20</name>
    <dbReference type="NCBI Taxonomy" id="1797519"/>
    <lineage>
        <taxon>Bacteria</taxon>
        <taxon>Candidatus Blackburniibacteriota</taxon>
    </lineage>
</organism>
<proteinExistence type="predicted"/>
<feature type="transmembrane region" description="Helical" evidence="1">
    <location>
        <begin position="74"/>
        <end position="95"/>
    </location>
</feature>
<evidence type="ECO:0000256" key="1">
    <source>
        <dbReference type="SAM" id="Phobius"/>
    </source>
</evidence>
<feature type="transmembrane region" description="Helical" evidence="1">
    <location>
        <begin position="20"/>
        <end position="53"/>
    </location>
</feature>
<keyword evidence="1" id="KW-1133">Transmembrane helix</keyword>
<accession>A0A1G1VFX5</accession>
<reference evidence="2 3" key="1">
    <citation type="journal article" date="2016" name="Nat. Commun.">
        <title>Thousands of microbial genomes shed light on interconnected biogeochemical processes in an aquifer system.</title>
        <authorList>
            <person name="Anantharaman K."/>
            <person name="Brown C.T."/>
            <person name="Hug L.A."/>
            <person name="Sharon I."/>
            <person name="Castelle C.J."/>
            <person name="Probst A.J."/>
            <person name="Thomas B.C."/>
            <person name="Singh A."/>
            <person name="Wilkins M.J."/>
            <person name="Karaoz U."/>
            <person name="Brodie E.L."/>
            <person name="Williams K.H."/>
            <person name="Hubbard S.S."/>
            <person name="Banfield J.F."/>
        </authorList>
    </citation>
    <scope>NUCLEOTIDE SEQUENCE [LARGE SCALE GENOMIC DNA]</scope>
</reference>
<keyword evidence="1" id="KW-0472">Membrane</keyword>
<dbReference type="Proteomes" id="UP000178659">
    <property type="component" value="Unassembled WGS sequence"/>
</dbReference>
<evidence type="ECO:0000313" key="2">
    <source>
        <dbReference type="EMBL" id="OGY14291.1"/>
    </source>
</evidence>
<keyword evidence="1" id="KW-0812">Transmembrane</keyword>
<dbReference type="AlphaFoldDB" id="A0A1G1VFX5"/>
<gene>
    <name evidence="2" type="ORF">A3A77_02340</name>
</gene>
<protein>
    <recommendedName>
        <fullName evidence="4">Integral membrane protein</fullName>
    </recommendedName>
</protein>
<evidence type="ECO:0008006" key="4">
    <source>
        <dbReference type="Google" id="ProtNLM"/>
    </source>
</evidence>
<sequence>MFPIFGRVTAPPSGYFLATGGGIVAFISVIVKLLIVIAGLYMLFNIIFAGYQFISAGGDQKSVEAAWGKIWQSLVGLLIVAGSVMLAALFGWILFGDTSAILSPKIYTP</sequence>
<name>A0A1G1VFX5_9BACT</name>